<proteinExistence type="predicted"/>
<name>A0A080LXF3_9PROT</name>
<dbReference type="SUPFAM" id="SSF69279">
    <property type="entry name" value="Phage tail proteins"/>
    <property type="match status" value="1"/>
</dbReference>
<accession>A0A080LXF3</accession>
<dbReference type="Proteomes" id="UP000020077">
    <property type="component" value="Unassembled WGS sequence"/>
</dbReference>
<organism evidence="1 2">
    <name type="scientific">Candidatus Accumulibacter phosphatis</name>
    <dbReference type="NCBI Taxonomy" id="327160"/>
    <lineage>
        <taxon>Bacteria</taxon>
        <taxon>Pseudomonadati</taxon>
        <taxon>Pseudomonadota</taxon>
        <taxon>Betaproteobacteria</taxon>
        <taxon>Candidatus Accumulibacter</taxon>
    </lineage>
</organism>
<gene>
    <name evidence="1" type="ORF">AW09_002297</name>
</gene>
<evidence type="ECO:0000313" key="2">
    <source>
        <dbReference type="Proteomes" id="UP000020077"/>
    </source>
</evidence>
<dbReference type="EMBL" id="JDVG02000378">
    <property type="protein sequence ID" value="KFB72515.1"/>
    <property type="molecule type" value="Genomic_DNA"/>
</dbReference>
<sequence>MARAEYRVYFDNVPATAAQLASISEIRIDQGIGMAAAAELELPIATSDAGLWSGVEDDFAQPFARVRVEVKVASDDFVPLIDGLVVGNRYELQASPDQSRMTLVVHDDSVQLNRDEKVALFEDMSPQDIVTSLFEEAGLTPDVDALPAAGAALQRVVVQRGTSMQLLRDLAKRYGMFAYVRPGAAPGASVGAFKRPQFAATDLPEILLLGDQRNVASFSAEFDALRPLRARAGSVALADRSVLASSADAAAGTPLGDAPAHDLTQPALTLLTGTREEQSDLDAATAATVDLSSWAYAANGEVDIDDYAGVLQPYRLLRVRGVGGYLSGDYLIGQVTHVLTDSSYRQRFALHRNARSAGSTGGGGLFAGVF</sequence>
<reference evidence="1 2" key="1">
    <citation type="submission" date="2014-02" db="EMBL/GenBank/DDBJ databases">
        <title>Expanding our view of genomic diversity in Candidatus Accumulibacter clades.</title>
        <authorList>
            <person name="Skennerton C.T."/>
            <person name="Barr J.J."/>
            <person name="Slater F.R."/>
            <person name="Bond P.L."/>
            <person name="Tyson G.W."/>
        </authorList>
    </citation>
    <scope>NUCLEOTIDE SEQUENCE [LARGE SCALE GENOMIC DNA]</scope>
    <source>
        <strain evidence="2">BA-91</strain>
    </source>
</reference>
<evidence type="ECO:0000313" key="1">
    <source>
        <dbReference type="EMBL" id="KFB72515.1"/>
    </source>
</evidence>
<comment type="caution">
    <text evidence="1">The sequence shown here is derived from an EMBL/GenBank/DDBJ whole genome shotgun (WGS) entry which is preliminary data.</text>
</comment>
<protein>
    <submittedName>
        <fullName evidence="1">Phage protein D</fullName>
    </submittedName>
</protein>
<dbReference type="AlphaFoldDB" id="A0A080LXF3"/>